<dbReference type="Pfam" id="PF13472">
    <property type="entry name" value="Lipase_GDSL_2"/>
    <property type="match status" value="1"/>
</dbReference>
<dbReference type="AlphaFoldDB" id="A0A919Q0G4"/>
<proteinExistence type="predicted"/>
<dbReference type="InterPro" id="IPR008999">
    <property type="entry name" value="Actin-crosslinking"/>
</dbReference>
<dbReference type="SUPFAM" id="SSF50405">
    <property type="entry name" value="Actin-crosslinking proteins"/>
    <property type="match status" value="1"/>
</dbReference>
<feature type="chain" id="PRO_5038013656" description="SGNH hydrolase-type esterase domain-containing protein" evidence="1">
    <location>
        <begin position="33"/>
        <end position="533"/>
    </location>
</feature>
<dbReference type="InterPro" id="IPR036514">
    <property type="entry name" value="SGNH_hydro_sf"/>
</dbReference>
<dbReference type="PANTHER" id="PTHR43784:SF2">
    <property type="entry name" value="GDSL-LIKE LIPASE_ACYLHYDROLASE, PUTATIVE (AFU_ORTHOLOGUE AFUA_2G00820)-RELATED"/>
    <property type="match status" value="1"/>
</dbReference>
<dbReference type="Gene3D" id="3.40.50.1110">
    <property type="entry name" value="SGNH hydrolase"/>
    <property type="match status" value="1"/>
</dbReference>
<accession>A0A919Q0G4</accession>
<evidence type="ECO:0000259" key="2">
    <source>
        <dbReference type="Pfam" id="PF13472"/>
    </source>
</evidence>
<evidence type="ECO:0000256" key="1">
    <source>
        <dbReference type="SAM" id="SignalP"/>
    </source>
</evidence>
<gene>
    <name evidence="3" type="ORF">Dsi01nite_099890</name>
</gene>
<dbReference type="InterPro" id="IPR053140">
    <property type="entry name" value="GDSL_Rv0518-like"/>
</dbReference>
<keyword evidence="1" id="KW-0732">Signal</keyword>
<dbReference type="PANTHER" id="PTHR43784">
    <property type="entry name" value="GDSL-LIKE LIPASE/ACYLHYDROLASE, PUTATIVE (AFU_ORTHOLOGUE AFUA_2G00820)-RELATED"/>
    <property type="match status" value="1"/>
</dbReference>
<dbReference type="Proteomes" id="UP000660611">
    <property type="component" value="Unassembled WGS sequence"/>
</dbReference>
<keyword evidence="4" id="KW-1185">Reference proteome</keyword>
<dbReference type="EMBL" id="BONQ01000166">
    <property type="protein sequence ID" value="GIG51948.1"/>
    <property type="molecule type" value="Genomic_DNA"/>
</dbReference>
<reference evidence="3" key="1">
    <citation type="submission" date="2021-01" db="EMBL/GenBank/DDBJ databases">
        <title>Whole genome shotgun sequence of Dactylosporangium siamense NBRC 106093.</title>
        <authorList>
            <person name="Komaki H."/>
            <person name="Tamura T."/>
        </authorList>
    </citation>
    <scope>NUCLEOTIDE SEQUENCE</scope>
    <source>
        <strain evidence="3">NBRC 106093</strain>
    </source>
</reference>
<sequence length="533" mass="54773">MRAMKTRKLIAVLAIAGASVLVPFIGPSTATADVAWTGTWAASPQSSGTTFNNQTLRQIVRTSIGGTAARLRLSNVFGTQPVTITNVHLAKRTSGSSIDPASDRAVTFGGSASVTIPVGGSATSDAAPFTVDALADVAVSFHLPQPTGNATVHDFGGQTNYVVPGNAAGNATLSGAQTRTNYFFLTNLDVQNTAATGAVATLGASITDGIGSGTDANRRWPNDLAVRLAQSGRTIGVLNQGISGNRLLADGAGQSAANRFDRDVLSQAGVKWVIFSDDPINDLGSNRTNPPTGQQLIDAVKPLIARAHTAGVKFLCSTLTPFQGSGGWSAAAETSRGAYNAFVRSASSGCDGVIDQDNATHDPARPTWFLPNLDTGDHLHPNEAGLQAIANAVNLSLFGSTTTPPPTTVVTFRARANGKLVTAENGGNAALIANRTAVGPWEQFDRIDLGGGRVALKAHANGRYVTAPSGSPLIASSTTIGTAETFDLVRNADGSASLRAVANGRYVCAENAGAAALIANRTAIGPWESFDLL</sequence>
<dbReference type="CDD" id="cd00257">
    <property type="entry name" value="beta-trefoil_FSCN-like"/>
    <property type="match status" value="1"/>
</dbReference>
<feature type="domain" description="SGNH hydrolase-type esterase" evidence="2">
    <location>
        <begin position="202"/>
        <end position="387"/>
    </location>
</feature>
<evidence type="ECO:0000313" key="4">
    <source>
        <dbReference type="Proteomes" id="UP000660611"/>
    </source>
</evidence>
<feature type="signal peptide" evidence="1">
    <location>
        <begin position="1"/>
        <end position="32"/>
    </location>
</feature>
<dbReference type="InterPro" id="IPR013830">
    <property type="entry name" value="SGNH_hydro"/>
</dbReference>
<name>A0A919Q0G4_9ACTN</name>
<organism evidence="3 4">
    <name type="scientific">Dactylosporangium siamense</name>
    <dbReference type="NCBI Taxonomy" id="685454"/>
    <lineage>
        <taxon>Bacteria</taxon>
        <taxon>Bacillati</taxon>
        <taxon>Actinomycetota</taxon>
        <taxon>Actinomycetes</taxon>
        <taxon>Micromonosporales</taxon>
        <taxon>Micromonosporaceae</taxon>
        <taxon>Dactylosporangium</taxon>
    </lineage>
</organism>
<dbReference type="Gene3D" id="2.80.10.50">
    <property type="match status" value="1"/>
</dbReference>
<evidence type="ECO:0000313" key="3">
    <source>
        <dbReference type="EMBL" id="GIG51948.1"/>
    </source>
</evidence>
<dbReference type="SUPFAM" id="SSF52266">
    <property type="entry name" value="SGNH hydrolase"/>
    <property type="match status" value="1"/>
</dbReference>
<comment type="caution">
    <text evidence="3">The sequence shown here is derived from an EMBL/GenBank/DDBJ whole genome shotgun (WGS) entry which is preliminary data.</text>
</comment>
<protein>
    <recommendedName>
        <fullName evidence="2">SGNH hydrolase-type esterase domain-containing protein</fullName>
    </recommendedName>
</protein>